<reference evidence="1" key="1">
    <citation type="journal article" date="2009" name="Rice">
        <title>De Novo Next Generation Sequencing of Plant Genomes.</title>
        <authorList>
            <person name="Rounsley S."/>
            <person name="Marri P.R."/>
            <person name="Yu Y."/>
            <person name="He R."/>
            <person name="Sisneros N."/>
            <person name="Goicoechea J.L."/>
            <person name="Lee S.J."/>
            <person name="Angelova A."/>
            <person name="Kudrna D."/>
            <person name="Luo M."/>
            <person name="Affourtit J."/>
            <person name="Desany B."/>
            <person name="Knight J."/>
            <person name="Niazi F."/>
            <person name="Egholm M."/>
            <person name="Wing R.A."/>
        </authorList>
    </citation>
    <scope>NUCLEOTIDE SEQUENCE [LARGE SCALE GENOMIC DNA]</scope>
    <source>
        <strain evidence="1">cv. IRGC 105608</strain>
    </source>
</reference>
<proteinExistence type="predicted"/>
<evidence type="ECO:0000313" key="2">
    <source>
        <dbReference type="Proteomes" id="UP000026960"/>
    </source>
</evidence>
<name>A0A0D3EWK1_9ORYZ</name>
<dbReference type="PaxDb" id="65489-OBART01G38060.1"/>
<dbReference type="Gramene" id="OBART01G38060.1">
    <property type="protein sequence ID" value="OBART01G38060.1"/>
    <property type="gene ID" value="OBART01G38060"/>
</dbReference>
<accession>A0A0D3EWK1</accession>
<dbReference type="AlphaFoldDB" id="A0A0D3EWK1"/>
<dbReference type="HOGENOM" id="CLU_2416758_0_0_1"/>
<organism evidence="1">
    <name type="scientific">Oryza barthii</name>
    <dbReference type="NCBI Taxonomy" id="65489"/>
    <lineage>
        <taxon>Eukaryota</taxon>
        <taxon>Viridiplantae</taxon>
        <taxon>Streptophyta</taxon>
        <taxon>Embryophyta</taxon>
        <taxon>Tracheophyta</taxon>
        <taxon>Spermatophyta</taxon>
        <taxon>Magnoliopsida</taxon>
        <taxon>Liliopsida</taxon>
        <taxon>Poales</taxon>
        <taxon>Poaceae</taxon>
        <taxon>BOP clade</taxon>
        <taxon>Oryzoideae</taxon>
        <taxon>Oryzeae</taxon>
        <taxon>Oryzinae</taxon>
        <taxon>Oryza</taxon>
    </lineage>
</organism>
<dbReference type="EnsemblPlants" id="OBART01G38060.1">
    <property type="protein sequence ID" value="OBART01G38060.1"/>
    <property type="gene ID" value="OBART01G38060"/>
</dbReference>
<protein>
    <submittedName>
        <fullName evidence="1">Uncharacterized protein</fullName>
    </submittedName>
</protein>
<keyword evidence="2" id="KW-1185">Reference proteome</keyword>
<evidence type="ECO:0000313" key="1">
    <source>
        <dbReference type="EnsemblPlants" id="OBART01G38060.1"/>
    </source>
</evidence>
<dbReference type="Proteomes" id="UP000026960">
    <property type="component" value="Chromosome 1"/>
</dbReference>
<sequence length="92" mass="8646">MARRPQGVPMAPAAHACRDACAAVAASGAGALLHVGVGAAGPCTRTHGALPSLMYLSSVSLCLSSCSPLISSGGGGKGVAMCVGVAGAVATP</sequence>
<reference evidence="1" key="2">
    <citation type="submission" date="2015-03" db="UniProtKB">
        <authorList>
            <consortium name="EnsemblPlants"/>
        </authorList>
    </citation>
    <scope>IDENTIFICATION</scope>
</reference>